<keyword evidence="4 6" id="KW-0067">ATP-binding</keyword>
<dbReference type="GO" id="GO:0008017">
    <property type="term" value="F:microtubule binding"/>
    <property type="evidence" value="ECO:0007669"/>
    <property type="project" value="InterPro"/>
</dbReference>
<dbReference type="GO" id="GO:0007052">
    <property type="term" value="P:mitotic spindle organization"/>
    <property type="evidence" value="ECO:0007669"/>
    <property type="project" value="TreeGrafter"/>
</dbReference>
<evidence type="ECO:0000259" key="9">
    <source>
        <dbReference type="PROSITE" id="PS50067"/>
    </source>
</evidence>
<dbReference type="SUPFAM" id="SSF52540">
    <property type="entry name" value="P-loop containing nucleoside triphosphate hydrolases"/>
    <property type="match status" value="1"/>
</dbReference>
<protein>
    <recommendedName>
        <fullName evidence="9">Kinesin motor domain-containing protein</fullName>
    </recommendedName>
</protein>
<dbReference type="PANTHER" id="PTHR47969">
    <property type="entry name" value="CHROMOSOME-ASSOCIATED KINESIN KIF4A-RELATED"/>
    <property type="match status" value="1"/>
</dbReference>
<evidence type="ECO:0000256" key="6">
    <source>
        <dbReference type="PROSITE-ProRule" id="PRU00283"/>
    </source>
</evidence>
<dbReference type="EMBL" id="CP059270">
    <property type="protein sequence ID" value="QLQ80112.1"/>
    <property type="molecule type" value="Genomic_DNA"/>
</dbReference>
<evidence type="ECO:0000256" key="5">
    <source>
        <dbReference type="ARBA" id="ARBA00023054"/>
    </source>
</evidence>
<accession>A0A7H9HUT9</accession>
<dbReference type="GO" id="GO:0007018">
    <property type="term" value="P:microtubule-based movement"/>
    <property type="evidence" value="ECO:0007669"/>
    <property type="project" value="InterPro"/>
</dbReference>
<evidence type="ECO:0000256" key="7">
    <source>
        <dbReference type="SAM" id="Coils"/>
    </source>
</evidence>
<evidence type="ECO:0000256" key="3">
    <source>
        <dbReference type="ARBA" id="ARBA00022741"/>
    </source>
</evidence>
<dbReference type="InterPro" id="IPR027417">
    <property type="entry name" value="P-loop_NTPase"/>
</dbReference>
<keyword evidence="5 7" id="KW-0175">Coiled coil</keyword>
<dbReference type="Gene3D" id="3.40.850.10">
    <property type="entry name" value="Kinesin motor domain"/>
    <property type="match status" value="1"/>
</dbReference>
<evidence type="ECO:0000256" key="8">
    <source>
        <dbReference type="SAM" id="MobiDB-lite"/>
    </source>
</evidence>
<evidence type="ECO:0000256" key="2">
    <source>
        <dbReference type="ARBA" id="ARBA00022490"/>
    </source>
</evidence>
<sequence length="637" mass="71647">MLWSPDSVVTTNIPSIPSLYHDSAIKVFLKLKPVQDGMLQLRYKVKDSQTIVLEGSRRSEPIRSQDLELFVFDGIEDIDAETNKFNQSIIDDSVSELLNGYNVAIMAYGQNESGKTHAMFGRDGNDGLIQSTFKKLFTEILREEARNVDFTLSLSVVELCCEEIRDLLVLPDRRKPLKLRSDSNQSTLHIRDLSSVTVSSLSEVLSCLQKAKSNQNGDEKHMSRASVIIKLSINQRNNDEETVKVSTLQMIDLASSDKVDKASDPSLGTETVRKMNISMDAIDNVARSLAGSKLAVSNPRPPSSSHQIPYKDSTLTQLLREVIGGNYRTTVLLTCSTKMEDEGETLQSLNFGANMRLIKNSMCQNKSGFNTKKILDLVTKDFSIERANYISRIEQLQNEMTLIREKERQRDHTQSDVLVTENGRLKAQVDSLSQLLKSDGKDAKDEEHSKILETLMEKCENVIQLQMKLDNERSRTAHLTSELEFNVSREQALEAMNLKLLHQLQENEDELKQALAANFSLKQDLEKWQKLAATRLEKNESLESLLSVNNVGKHDDRNRRSSSSSAGSFMAQIEENSPLRKSSWFFGHSSTNSRAMRQVSVESVRSNTSQEIPRPKILRNGINLNAVSGEAESSNIK</sequence>
<dbReference type="Proteomes" id="UP000510647">
    <property type="component" value="Chromosome 4"/>
</dbReference>
<feature type="region of interest" description="Disordered" evidence="8">
    <location>
        <begin position="552"/>
        <end position="571"/>
    </location>
</feature>
<dbReference type="PROSITE" id="PS50067">
    <property type="entry name" value="KINESIN_MOTOR_2"/>
    <property type="match status" value="1"/>
</dbReference>
<gene>
    <name evidence="10" type="ORF">HG537_0D01120</name>
</gene>
<dbReference type="GO" id="GO:0051231">
    <property type="term" value="P:spindle elongation"/>
    <property type="evidence" value="ECO:0007669"/>
    <property type="project" value="TreeGrafter"/>
</dbReference>
<feature type="binding site" evidence="6">
    <location>
        <begin position="109"/>
        <end position="116"/>
    </location>
    <ligand>
        <name>ATP</name>
        <dbReference type="ChEBI" id="CHEBI:30616"/>
    </ligand>
</feature>
<dbReference type="GO" id="GO:0005524">
    <property type="term" value="F:ATP binding"/>
    <property type="evidence" value="ECO:0007669"/>
    <property type="project" value="UniProtKB-UniRule"/>
</dbReference>
<reference evidence="10 11" key="1">
    <citation type="submission" date="2020-06" db="EMBL/GenBank/DDBJ databases">
        <title>The yeast mating-type switching endonuclease HO is a domesticated member of an unorthodox homing genetic element family.</title>
        <authorList>
            <person name="Coughlan A.Y."/>
            <person name="Lombardi L."/>
            <person name="Braun-Galleani S."/>
            <person name="Martos A.R."/>
            <person name="Galeote V."/>
            <person name="Bigey F."/>
            <person name="Dequin S."/>
            <person name="Byrne K.P."/>
            <person name="Wolfe K.H."/>
        </authorList>
    </citation>
    <scope>NUCLEOTIDE SEQUENCE [LARGE SCALE GENOMIC DNA]</scope>
    <source>
        <strain evidence="10 11">CBS2947</strain>
    </source>
</reference>
<comment type="similarity">
    <text evidence="6">Belongs to the TRAFAC class myosin-kinesin ATPase superfamily. Kinesin family.</text>
</comment>
<dbReference type="OrthoDB" id="3176171at2759"/>
<evidence type="ECO:0000256" key="4">
    <source>
        <dbReference type="ARBA" id="ARBA00022840"/>
    </source>
</evidence>
<evidence type="ECO:0000256" key="1">
    <source>
        <dbReference type="ARBA" id="ARBA00004496"/>
    </source>
</evidence>
<dbReference type="PRINTS" id="PR00380">
    <property type="entry name" value="KINESINHEAVY"/>
</dbReference>
<keyword evidence="3 6" id="KW-0547">Nucleotide-binding</keyword>
<organism evidence="10 11">
    <name type="scientific">Torulaspora globosa</name>
    <dbReference type="NCBI Taxonomy" id="48254"/>
    <lineage>
        <taxon>Eukaryota</taxon>
        <taxon>Fungi</taxon>
        <taxon>Dikarya</taxon>
        <taxon>Ascomycota</taxon>
        <taxon>Saccharomycotina</taxon>
        <taxon>Saccharomycetes</taxon>
        <taxon>Saccharomycetales</taxon>
        <taxon>Saccharomycetaceae</taxon>
        <taxon>Torulaspora</taxon>
    </lineage>
</organism>
<dbReference type="SMART" id="SM00129">
    <property type="entry name" value="KISc"/>
    <property type="match status" value="1"/>
</dbReference>
<dbReference type="InterPro" id="IPR036961">
    <property type="entry name" value="Kinesin_motor_dom_sf"/>
</dbReference>
<dbReference type="GO" id="GO:0003777">
    <property type="term" value="F:microtubule motor activity"/>
    <property type="evidence" value="ECO:0007669"/>
    <property type="project" value="InterPro"/>
</dbReference>
<dbReference type="Pfam" id="PF00225">
    <property type="entry name" value="Kinesin"/>
    <property type="match status" value="1"/>
</dbReference>
<name>A0A7H9HUT9_9SACH</name>
<evidence type="ECO:0000313" key="10">
    <source>
        <dbReference type="EMBL" id="QLQ80112.1"/>
    </source>
</evidence>
<keyword evidence="11" id="KW-1185">Reference proteome</keyword>
<keyword evidence="6" id="KW-0505">Motor protein</keyword>
<feature type="domain" description="Kinesin motor" evidence="9">
    <location>
        <begin position="24"/>
        <end position="358"/>
    </location>
</feature>
<feature type="coiled-coil region" evidence="7">
    <location>
        <begin position="497"/>
        <end position="524"/>
    </location>
</feature>
<proteinExistence type="inferred from homology"/>
<dbReference type="AlphaFoldDB" id="A0A7H9HUT9"/>
<dbReference type="InterPro" id="IPR001752">
    <property type="entry name" value="Kinesin_motor_dom"/>
</dbReference>
<dbReference type="GO" id="GO:0005737">
    <property type="term" value="C:cytoplasm"/>
    <property type="evidence" value="ECO:0007669"/>
    <property type="project" value="UniProtKB-SubCell"/>
</dbReference>
<comment type="subcellular location">
    <subcellularLocation>
        <location evidence="1">Cytoplasm</location>
    </subcellularLocation>
</comment>
<keyword evidence="2" id="KW-0963">Cytoplasm</keyword>
<dbReference type="InterPro" id="IPR027640">
    <property type="entry name" value="Kinesin-like_fam"/>
</dbReference>
<dbReference type="GO" id="GO:0005875">
    <property type="term" value="C:microtubule associated complex"/>
    <property type="evidence" value="ECO:0007669"/>
    <property type="project" value="TreeGrafter"/>
</dbReference>
<evidence type="ECO:0000313" key="11">
    <source>
        <dbReference type="Proteomes" id="UP000510647"/>
    </source>
</evidence>
<dbReference type="PANTHER" id="PTHR47969:SF15">
    <property type="entry name" value="CHROMOSOME-ASSOCIATED KINESIN KIF4A-RELATED"/>
    <property type="match status" value="1"/>
</dbReference>